<dbReference type="GeneID" id="8103465"/>
<organism evidence="1 2">
    <name type="scientific">Talaromyces stipitatus (strain ATCC 10500 / CBS 375.48 / QM 6759 / NRRL 1006)</name>
    <name type="common">Penicillium stipitatum</name>
    <dbReference type="NCBI Taxonomy" id="441959"/>
    <lineage>
        <taxon>Eukaryota</taxon>
        <taxon>Fungi</taxon>
        <taxon>Dikarya</taxon>
        <taxon>Ascomycota</taxon>
        <taxon>Pezizomycotina</taxon>
        <taxon>Eurotiomycetes</taxon>
        <taxon>Eurotiomycetidae</taxon>
        <taxon>Eurotiales</taxon>
        <taxon>Trichocomaceae</taxon>
        <taxon>Talaromyces</taxon>
        <taxon>Talaromyces sect. Talaromyces</taxon>
    </lineage>
</organism>
<dbReference type="RefSeq" id="XP_002484917.1">
    <property type="nucleotide sequence ID" value="XM_002484872.1"/>
</dbReference>
<proteinExistence type="predicted"/>
<dbReference type="InParanoid" id="B8MKW5"/>
<accession>B8MKW5</accession>
<dbReference type="VEuPathDB" id="FungiDB:TSTA_044300"/>
<evidence type="ECO:0000313" key="1">
    <source>
        <dbReference type="EMBL" id="EED14964.1"/>
    </source>
</evidence>
<keyword evidence="2" id="KW-1185">Reference proteome</keyword>
<dbReference type="OrthoDB" id="5946976at2759"/>
<dbReference type="HOGENOM" id="CLU_1579554_0_0_1"/>
<name>B8MKW5_TALSN</name>
<gene>
    <name evidence="1" type="ORF">TSTA_044300</name>
</gene>
<sequence length="169" mass="18638">MSSAVGLRSSVNDLLAWSQALLRALVDQREPGRASTPDLPLKHLKNIMSGHYPLISFYPAVLETLLETSNPADYESLSRQTAAAASINKFTTLNEKLKSKWILGTHPKLLHTYIGKYYNSIKNFFLSHGRSSIITTTLFLGSCPVTNTSSVLIFLLLPRIFTQVRASGG</sequence>
<evidence type="ECO:0000313" key="2">
    <source>
        <dbReference type="Proteomes" id="UP000001745"/>
    </source>
</evidence>
<dbReference type="AlphaFoldDB" id="B8MKW5"/>
<dbReference type="EMBL" id="EQ962657">
    <property type="protein sequence ID" value="EED14964.1"/>
    <property type="molecule type" value="Genomic_DNA"/>
</dbReference>
<dbReference type="Proteomes" id="UP000001745">
    <property type="component" value="Unassembled WGS sequence"/>
</dbReference>
<reference evidence="2" key="1">
    <citation type="journal article" date="2015" name="Genome Announc.">
        <title>Genome sequence of the AIDS-associated pathogen Penicillium marneffei (ATCC18224) and its near taxonomic relative Talaromyces stipitatus (ATCC10500).</title>
        <authorList>
            <person name="Nierman W.C."/>
            <person name="Fedorova-Abrams N.D."/>
            <person name="Andrianopoulos A."/>
        </authorList>
    </citation>
    <scope>NUCLEOTIDE SEQUENCE [LARGE SCALE GENOMIC DNA]</scope>
    <source>
        <strain evidence="2">ATCC 10500 / CBS 375.48 / QM 6759 / NRRL 1006</strain>
    </source>
</reference>
<protein>
    <submittedName>
        <fullName evidence="1">Uncharacterized protein</fullName>
    </submittedName>
</protein>